<keyword evidence="3" id="KW-1185">Reference proteome</keyword>
<dbReference type="EMBL" id="WTVH01000104">
    <property type="protein sequence ID" value="NMF95481.1"/>
    <property type="molecule type" value="Genomic_DNA"/>
</dbReference>
<dbReference type="Proteomes" id="UP000601990">
    <property type="component" value="Unassembled WGS sequence"/>
</dbReference>
<protein>
    <submittedName>
        <fullName evidence="2">Uncharacterized protein</fullName>
    </submittedName>
</protein>
<dbReference type="RefSeq" id="WP_211159661.1">
    <property type="nucleotide sequence ID" value="NZ_WTVH02000001.1"/>
</dbReference>
<reference evidence="2" key="1">
    <citation type="submission" date="2019-12" db="EMBL/GenBank/DDBJ databases">
        <title>Comparative genomics gives insights into the taxonomy of the Azoarcus-Aromatoleum group and reveals separate origins of nif in the plant-associated Azoarcus and non-plant-associated Aromatoleum sub-groups.</title>
        <authorList>
            <person name="Lafos M."/>
            <person name="Maluk M."/>
            <person name="Batista M."/>
            <person name="Junghare M."/>
            <person name="Carmona M."/>
            <person name="Faoro H."/>
            <person name="Cruz L.M."/>
            <person name="Battistoni F."/>
            <person name="De Souza E."/>
            <person name="Pedrosa F."/>
            <person name="Chen W.-M."/>
            <person name="Poole P.S."/>
            <person name="Dixon R.A."/>
            <person name="James E.K."/>
        </authorList>
    </citation>
    <scope>NUCLEOTIDE SEQUENCE</scope>
    <source>
        <strain evidence="2">U120</strain>
    </source>
</reference>
<feature type="region of interest" description="Disordered" evidence="1">
    <location>
        <begin position="1"/>
        <end position="27"/>
    </location>
</feature>
<sequence length="69" mass="7362">MPAEDAAGDLEGFVANDGDALEADAKSAKGVQRAERMLDEQQPLPRPPVLLPVSGKLGFHWHGRQLISG</sequence>
<comment type="caution">
    <text evidence="2">The sequence shown here is derived from an EMBL/GenBank/DDBJ whole genome shotgun (WGS) entry which is preliminary data.</text>
</comment>
<name>A0ABX1N865_9RHOO</name>
<evidence type="ECO:0000313" key="2">
    <source>
        <dbReference type="EMBL" id="NMF95481.1"/>
    </source>
</evidence>
<evidence type="ECO:0000313" key="3">
    <source>
        <dbReference type="Proteomes" id="UP000601990"/>
    </source>
</evidence>
<gene>
    <name evidence="2" type="ORF">GO608_19540</name>
</gene>
<accession>A0ABX1N865</accession>
<evidence type="ECO:0000256" key="1">
    <source>
        <dbReference type="SAM" id="MobiDB-lite"/>
    </source>
</evidence>
<proteinExistence type="predicted"/>
<organism evidence="2 3">
    <name type="scientific">Aromatoleum buckelii</name>
    <dbReference type="NCBI Taxonomy" id="200254"/>
    <lineage>
        <taxon>Bacteria</taxon>
        <taxon>Pseudomonadati</taxon>
        <taxon>Pseudomonadota</taxon>
        <taxon>Betaproteobacteria</taxon>
        <taxon>Rhodocyclales</taxon>
        <taxon>Rhodocyclaceae</taxon>
        <taxon>Aromatoleum</taxon>
    </lineage>
</organism>